<reference evidence="13" key="1">
    <citation type="submission" date="2020-08" db="EMBL/GenBank/DDBJ databases">
        <title>Genome public.</title>
        <authorList>
            <person name="Liu C."/>
            <person name="Sun Q."/>
        </authorList>
    </citation>
    <scope>NUCLEOTIDE SEQUENCE</scope>
    <source>
        <strain evidence="13">NSJ-51</strain>
    </source>
</reference>
<evidence type="ECO:0000256" key="11">
    <source>
        <dbReference type="ARBA" id="ARBA00047365"/>
    </source>
</evidence>
<organism evidence="13 14">
    <name type="scientific">Lawsonibacter hominis</name>
    <dbReference type="NCBI Taxonomy" id="2763053"/>
    <lineage>
        <taxon>Bacteria</taxon>
        <taxon>Bacillati</taxon>
        <taxon>Bacillota</taxon>
        <taxon>Clostridia</taxon>
        <taxon>Eubacteriales</taxon>
        <taxon>Oscillospiraceae</taxon>
        <taxon>Lawsonibacter</taxon>
    </lineage>
</organism>
<evidence type="ECO:0000256" key="8">
    <source>
        <dbReference type="ARBA" id="ARBA00023002"/>
    </source>
</evidence>
<dbReference type="SFLD" id="SFLDG01066">
    <property type="entry name" value="organic_radical-activating_enz"/>
    <property type="match status" value="1"/>
</dbReference>
<dbReference type="GO" id="GO:0046872">
    <property type="term" value="F:metal ion binding"/>
    <property type="evidence" value="ECO:0007669"/>
    <property type="project" value="UniProtKB-KW"/>
</dbReference>
<keyword evidence="8 12" id="KW-0560">Oxidoreductase</keyword>
<keyword evidence="14" id="KW-1185">Reference proteome</keyword>
<keyword evidence="7" id="KW-0479">Metal-binding</keyword>
<keyword evidence="6" id="KW-0949">S-adenosyl-L-methionine</keyword>
<dbReference type="InterPro" id="IPR012837">
    <property type="entry name" value="NrdG"/>
</dbReference>
<accession>A0A8J6M8W2</accession>
<dbReference type="InterPro" id="IPR013785">
    <property type="entry name" value="Aldolase_TIM"/>
</dbReference>
<keyword evidence="5" id="KW-0004">4Fe-4S</keyword>
<comment type="function">
    <text evidence="2 12">Activation of anaerobic ribonucleoside-triphosphate reductase under anaerobic conditions by generation of an organic free radical, using S-adenosylmethionine and reduced flavodoxin as cosubstrates to produce 5'-deoxy-adenosine.</text>
</comment>
<dbReference type="Gene3D" id="3.20.20.70">
    <property type="entry name" value="Aldolase class I"/>
    <property type="match status" value="1"/>
</dbReference>
<evidence type="ECO:0000256" key="4">
    <source>
        <dbReference type="ARBA" id="ARBA00014281"/>
    </source>
</evidence>
<evidence type="ECO:0000256" key="2">
    <source>
        <dbReference type="ARBA" id="ARBA00003852"/>
    </source>
</evidence>
<dbReference type="NCBIfam" id="TIGR02491">
    <property type="entry name" value="NrdG"/>
    <property type="match status" value="1"/>
</dbReference>
<dbReference type="InterPro" id="IPR001989">
    <property type="entry name" value="Radical_activat_CS"/>
</dbReference>
<dbReference type="CDD" id="cd01335">
    <property type="entry name" value="Radical_SAM"/>
    <property type="match status" value="1"/>
</dbReference>
<evidence type="ECO:0000256" key="5">
    <source>
        <dbReference type="ARBA" id="ARBA00022485"/>
    </source>
</evidence>
<dbReference type="PROSITE" id="PS01087">
    <property type="entry name" value="RADICAL_ACTIVATING"/>
    <property type="match status" value="1"/>
</dbReference>
<evidence type="ECO:0000256" key="9">
    <source>
        <dbReference type="ARBA" id="ARBA00023004"/>
    </source>
</evidence>
<dbReference type="AlphaFoldDB" id="A0A8J6M8W2"/>
<keyword evidence="10" id="KW-0411">Iron-sulfur</keyword>
<dbReference type="EMBL" id="JACOPP010000014">
    <property type="protein sequence ID" value="MBC5734211.1"/>
    <property type="molecule type" value="Genomic_DNA"/>
</dbReference>
<evidence type="ECO:0000256" key="12">
    <source>
        <dbReference type="PIRNR" id="PIRNR000368"/>
    </source>
</evidence>
<evidence type="ECO:0000256" key="1">
    <source>
        <dbReference type="ARBA" id="ARBA00001966"/>
    </source>
</evidence>
<dbReference type="RefSeq" id="WP_186908098.1">
    <property type="nucleotide sequence ID" value="NZ_JACOPP010000014.1"/>
</dbReference>
<evidence type="ECO:0000256" key="6">
    <source>
        <dbReference type="ARBA" id="ARBA00022691"/>
    </source>
</evidence>
<dbReference type="InterPro" id="IPR034457">
    <property type="entry name" value="Organic_radical-activating"/>
</dbReference>
<evidence type="ECO:0000256" key="7">
    <source>
        <dbReference type="ARBA" id="ARBA00022723"/>
    </source>
</evidence>
<comment type="similarity">
    <text evidence="3 12">Belongs to the organic radical-activating enzymes family.</text>
</comment>
<dbReference type="Proteomes" id="UP000661435">
    <property type="component" value="Unassembled WGS sequence"/>
</dbReference>
<evidence type="ECO:0000313" key="13">
    <source>
        <dbReference type="EMBL" id="MBC5734211.1"/>
    </source>
</evidence>
<dbReference type="SUPFAM" id="SSF102114">
    <property type="entry name" value="Radical SAM enzymes"/>
    <property type="match status" value="1"/>
</dbReference>
<comment type="catalytic activity">
    <reaction evidence="11">
        <text>glycyl-[protein] + reduced [flavodoxin] + S-adenosyl-L-methionine = glycin-2-yl radical-[protein] + semiquinone [flavodoxin] + 5'-deoxyadenosine + L-methionine + H(+)</text>
        <dbReference type="Rhea" id="RHEA:61976"/>
        <dbReference type="Rhea" id="RHEA-COMP:10622"/>
        <dbReference type="Rhea" id="RHEA-COMP:14480"/>
        <dbReference type="Rhea" id="RHEA-COMP:15993"/>
        <dbReference type="Rhea" id="RHEA-COMP:15994"/>
        <dbReference type="ChEBI" id="CHEBI:15378"/>
        <dbReference type="ChEBI" id="CHEBI:17319"/>
        <dbReference type="ChEBI" id="CHEBI:29947"/>
        <dbReference type="ChEBI" id="CHEBI:32722"/>
        <dbReference type="ChEBI" id="CHEBI:57618"/>
        <dbReference type="ChEBI" id="CHEBI:57844"/>
        <dbReference type="ChEBI" id="CHEBI:59789"/>
        <dbReference type="ChEBI" id="CHEBI:140311"/>
    </reaction>
</comment>
<sequence length="175" mass="18985">MRIANTVSDSIVDGPGLRFTVFTQGCPHGCPGCHNPETHDPAGGREASLEELAERMLANPLTDGVTLSGGEPFLQAAECAALARIAREKGLNVWTYTGYTYEKLLAEGDPARLELLAATDVLVDGPFWLAEKSYDALFRGSRNQRLIDVPKSRAAGRAVAWTRRDTLSHFTVPES</sequence>
<protein>
    <recommendedName>
        <fullName evidence="4 12">Anaerobic ribonucleoside-triphosphate reductase-activating protein</fullName>
        <ecNumber evidence="12">1.97.1.-</ecNumber>
    </recommendedName>
</protein>
<dbReference type="SFLD" id="SFLDS00029">
    <property type="entry name" value="Radical_SAM"/>
    <property type="match status" value="1"/>
</dbReference>
<dbReference type="SFLD" id="SFLDF00299">
    <property type="entry name" value="anaerobic_ribonucleoside-triph"/>
    <property type="match status" value="1"/>
</dbReference>
<dbReference type="InterPro" id="IPR007197">
    <property type="entry name" value="rSAM"/>
</dbReference>
<dbReference type="GO" id="GO:0043365">
    <property type="term" value="F:[formate-C-acetyltransferase]-activating enzyme activity"/>
    <property type="evidence" value="ECO:0007669"/>
    <property type="project" value="InterPro"/>
</dbReference>
<dbReference type="PIRSF" id="PIRSF000368">
    <property type="entry name" value="NrdG"/>
    <property type="match status" value="1"/>
</dbReference>
<dbReference type="EC" id="1.97.1.-" evidence="12"/>
<dbReference type="GO" id="GO:0004748">
    <property type="term" value="F:ribonucleoside-diphosphate reductase activity, thioredoxin disulfide as acceptor"/>
    <property type="evidence" value="ECO:0007669"/>
    <property type="project" value="TreeGrafter"/>
</dbReference>
<comment type="cofactor">
    <cofactor evidence="1">
        <name>[4Fe-4S] cluster</name>
        <dbReference type="ChEBI" id="CHEBI:49883"/>
    </cofactor>
</comment>
<evidence type="ECO:0000256" key="3">
    <source>
        <dbReference type="ARBA" id="ARBA00009777"/>
    </source>
</evidence>
<keyword evidence="9" id="KW-0408">Iron</keyword>
<dbReference type="InterPro" id="IPR058240">
    <property type="entry name" value="rSAM_sf"/>
</dbReference>
<evidence type="ECO:0000313" key="14">
    <source>
        <dbReference type="Proteomes" id="UP000661435"/>
    </source>
</evidence>
<comment type="caution">
    <text evidence="13">The sequence shown here is derived from an EMBL/GenBank/DDBJ whole genome shotgun (WGS) entry which is preliminary data.</text>
</comment>
<dbReference type="SFLD" id="SFLDG01063">
    <property type="entry name" value="activating_enzymes__group_1"/>
    <property type="match status" value="1"/>
</dbReference>
<dbReference type="GO" id="GO:0051539">
    <property type="term" value="F:4 iron, 4 sulfur cluster binding"/>
    <property type="evidence" value="ECO:0007669"/>
    <property type="project" value="UniProtKB-KW"/>
</dbReference>
<dbReference type="PANTHER" id="PTHR30352:SF2">
    <property type="entry name" value="ANAEROBIC RIBONUCLEOSIDE-TRIPHOSPHATE REDUCTASE-ACTIVATING PROTEIN"/>
    <property type="match status" value="1"/>
</dbReference>
<dbReference type="PANTHER" id="PTHR30352">
    <property type="entry name" value="PYRUVATE FORMATE-LYASE-ACTIVATING ENZYME"/>
    <property type="match status" value="1"/>
</dbReference>
<gene>
    <name evidence="13" type="primary">nrdG</name>
    <name evidence="13" type="ORF">H8S57_10805</name>
</gene>
<dbReference type="Pfam" id="PF13353">
    <property type="entry name" value="Fer4_12"/>
    <property type="match status" value="1"/>
</dbReference>
<evidence type="ECO:0000256" key="10">
    <source>
        <dbReference type="ARBA" id="ARBA00023014"/>
    </source>
</evidence>
<name>A0A8J6M8W2_9FIRM</name>
<proteinExistence type="inferred from homology"/>